<reference evidence="3" key="1">
    <citation type="submission" date="2022-11" db="UniProtKB">
        <authorList>
            <consortium name="WormBaseParasite"/>
        </authorList>
    </citation>
    <scope>IDENTIFICATION</scope>
</reference>
<keyword evidence="1" id="KW-0812">Transmembrane</keyword>
<dbReference type="AlphaFoldDB" id="A0A914LPE7"/>
<name>A0A914LPE7_MELIC</name>
<evidence type="ECO:0000313" key="3">
    <source>
        <dbReference type="WBParaSite" id="Minc3s00721g16520"/>
    </source>
</evidence>
<keyword evidence="1" id="KW-0472">Membrane</keyword>
<feature type="transmembrane region" description="Helical" evidence="1">
    <location>
        <begin position="17"/>
        <end position="34"/>
    </location>
</feature>
<sequence length="116" mass="13614">MEMREWREIVDFQLSKTMYFGFIATLYFIFLQIFDSSTKLGEIALERNASKLRLGQRNVCPHEELQIQTVRRPCMRALTRYVRTRKARNCHFGTNSAGCAVRVPNQESISYPINFT</sequence>
<protein>
    <submittedName>
        <fullName evidence="3">Uncharacterized protein</fullName>
    </submittedName>
</protein>
<organism evidence="2 3">
    <name type="scientific">Meloidogyne incognita</name>
    <name type="common">Southern root-knot nematode worm</name>
    <name type="synonym">Oxyuris incognita</name>
    <dbReference type="NCBI Taxonomy" id="6306"/>
    <lineage>
        <taxon>Eukaryota</taxon>
        <taxon>Metazoa</taxon>
        <taxon>Ecdysozoa</taxon>
        <taxon>Nematoda</taxon>
        <taxon>Chromadorea</taxon>
        <taxon>Rhabditida</taxon>
        <taxon>Tylenchina</taxon>
        <taxon>Tylenchomorpha</taxon>
        <taxon>Tylenchoidea</taxon>
        <taxon>Meloidogynidae</taxon>
        <taxon>Meloidogyninae</taxon>
        <taxon>Meloidogyne</taxon>
        <taxon>Meloidogyne incognita group</taxon>
    </lineage>
</organism>
<keyword evidence="1" id="KW-1133">Transmembrane helix</keyword>
<accession>A0A914LPE7</accession>
<dbReference type="WBParaSite" id="Minc3s00721g16520">
    <property type="protein sequence ID" value="Minc3s00721g16520"/>
    <property type="gene ID" value="Minc3s00721g16520"/>
</dbReference>
<evidence type="ECO:0000313" key="2">
    <source>
        <dbReference type="Proteomes" id="UP000887563"/>
    </source>
</evidence>
<dbReference type="Proteomes" id="UP000887563">
    <property type="component" value="Unplaced"/>
</dbReference>
<evidence type="ECO:0000256" key="1">
    <source>
        <dbReference type="SAM" id="Phobius"/>
    </source>
</evidence>
<keyword evidence="2" id="KW-1185">Reference proteome</keyword>
<proteinExistence type="predicted"/>